<name>A0ABR7X087_9SPHI</name>
<organism evidence="1 2">
    <name type="scientific">Mucilaginibacter pankratovii</name>
    <dbReference type="NCBI Taxonomy" id="2772110"/>
    <lineage>
        <taxon>Bacteria</taxon>
        <taxon>Pseudomonadati</taxon>
        <taxon>Bacteroidota</taxon>
        <taxon>Sphingobacteriia</taxon>
        <taxon>Sphingobacteriales</taxon>
        <taxon>Sphingobacteriaceae</taxon>
        <taxon>Mucilaginibacter</taxon>
    </lineage>
</organism>
<protein>
    <recommendedName>
        <fullName evidence="3">DUF3592 domain-containing protein</fullName>
    </recommendedName>
</protein>
<sequence>MDVAIIPVAVVTAVFAYFEIKKRLKKQPVIIKKTITESATVLKVEKSVWQWDTGYINTMLDFEFTLRVGNTELGGRNILVKQSFNYMLHPEVGDVVNIAVEVDDINKAVILVDNGDS</sequence>
<dbReference type="EMBL" id="JACWMY010000016">
    <property type="protein sequence ID" value="MBD1367129.1"/>
    <property type="molecule type" value="Genomic_DNA"/>
</dbReference>
<evidence type="ECO:0000313" key="1">
    <source>
        <dbReference type="EMBL" id="MBD1367129.1"/>
    </source>
</evidence>
<reference evidence="1 2" key="1">
    <citation type="submission" date="2020-09" db="EMBL/GenBank/DDBJ databases">
        <title>Novel species of Mucilaginibacter isolated from a glacier on the Tibetan Plateau.</title>
        <authorList>
            <person name="Liu Q."/>
            <person name="Xin Y.-H."/>
        </authorList>
    </citation>
    <scope>NUCLEOTIDE SEQUENCE [LARGE SCALE GENOMIC DNA]</scope>
    <source>
        <strain evidence="1 2">ZT4R22</strain>
    </source>
</reference>
<dbReference type="RefSeq" id="WP_191191759.1">
    <property type="nucleotide sequence ID" value="NZ_JACWMY010000016.1"/>
</dbReference>
<gene>
    <name evidence="1" type="ORF">IDJ77_25180</name>
</gene>
<accession>A0ABR7X087</accession>
<comment type="caution">
    <text evidence="1">The sequence shown here is derived from an EMBL/GenBank/DDBJ whole genome shotgun (WGS) entry which is preliminary data.</text>
</comment>
<evidence type="ECO:0008006" key="3">
    <source>
        <dbReference type="Google" id="ProtNLM"/>
    </source>
</evidence>
<keyword evidence="2" id="KW-1185">Reference proteome</keyword>
<evidence type="ECO:0000313" key="2">
    <source>
        <dbReference type="Proteomes" id="UP000606600"/>
    </source>
</evidence>
<dbReference type="Proteomes" id="UP000606600">
    <property type="component" value="Unassembled WGS sequence"/>
</dbReference>
<proteinExistence type="predicted"/>